<dbReference type="Proteomes" id="UP001159363">
    <property type="component" value="Chromosome 5"/>
</dbReference>
<name>A0ABQ9HCN2_9NEOP</name>
<reference evidence="1 2" key="1">
    <citation type="submission" date="2023-02" db="EMBL/GenBank/DDBJ databases">
        <title>LHISI_Scaffold_Assembly.</title>
        <authorList>
            <person name="Stuart O.P."/>
            <person name="Cleave R."/>
            <person name="Magrath M.J.L."/>
            <person name="Mikheyev A.S."/>
        </authorList>
    </citation>
    <scope>NUCLEOTIDE SEQUENCE [LARGE SCALE GENOMIC DNA]</scope>
    <source>
        <strain evidence="1">Daus_M_001</strain>
        <tissue evidence="1">Leg muscle</tissue>
    </source>
</reference>
<comment type="caution">
    <text evidence="1">The sequence shown here is derived from an EMBL/GenBank/DDBJ whole genome shotgun (WGS) entry which is preliminary data.</text>
</comment>
<protein>
    <submittedName>
        <fullName evidence="1">Uncharacterized protein</fullName>
    </submittedName>
</protein>
<evidence type="ECO:0000313" key="1">
    <source>
        <dbReference type="EMBL" id="KAJ8881828.1"/>
    </source>
</evidence>
<accession>A0ABQ9HCN2</accession>
<sequence length="255" mass="28455">MVGFWRVGAEGPTARIALEPGVSLDGPGDIAPTIRRHYLAALKSLSRQDDLTATWTGVTIPLSTLTSCGEVGSSGTTFWTATDAIWLTCGNLAKFDARNDIRGEDWGKRRVREYKLDIESSRDERRVQVVGRRWNIGRCVPKNYSCRIYYALGVRLQLTTEMPQYDEHLAQLPWGLTGETTPVIGKRKVILRRGDLRIKHNVCIAEIEDACHLGLDVLHRLGCCIDTRLGVLRVGSTELMVSTRHDLSSPINPSR</sequence>
<gene>
    <name evidence="1" type="ORF">PR048_018314</name>
</gene>
<evidence type="ECO:0000313" key="2">
    <source>
        <dbReference type="Proteomes" id="UP001159363"/>
    </source>
</evidence>
<organism evidence="1 2">
    <name type="scientific">Dryococelus australis</name>
    <dbReference type="NCBI Taxonomy" id="614101"/>
    <lineage>
        <taxon>Eukaryota</taxon>
        <taxon>Metazoa</taxon>
        <taxon>Ecdysozoa</taxon>
        <taxon>Arthropoda</taxon>
        <taxon>Hexapoda</taxon>
        <taxon>Insecta</taxon>
        <taxon>Pterygota</taxon>
        <taxon>Neoptera</taxon>
        <taxon>Polyneoptera</taxon>
        <taxon>Phasmatodea</taxon>
        <taxon>Verophasmatodea</taxon>
        <taxon>Anareolatae</taxon>
        <taxon>Phasmatidae</taxon>
        <taxon>Eurycanthinae</taxon>
        <taxon>Dryococelus</taxon>
    </lineage>
</organism>
<proteinExistence type="predicted"/>
<dbReference type="EMBL" id="JARBHB010000006">
    <property type="protein sequence ID" value="KAJ8881828.1"/>
    <property type="molecule type" value="Genomic_DNA"/>
</dbReference>
<keyword evidence="2" id="KW-1185">Reference proteome</keyword>